<protein>
    <recommendedName>
        <fullName evidence="4">Carrier domain-containing protein</fullName>
    </recommendedName>
</protein>
<keyword evidence="2" id="KW-0597">Phosphoprotein</keyword>
<feature type="compositionally biased region" description="Basic and acidic residues" evidence="3">
    <location>
        <begin position="1"/>
        <end position="12"/>
    </location>
</feature>
<keyword evidence="1" id="KW-0596">Phosphopantetheine</keyword>
<dbReference type="PROSITE" id="PS00012">
    <property type="entry name" value="PHOSPHOPANTETHEINE"/>
    <property type="match status" value="1"/>
</dbReference>
<name>A0A1V4AAU8_9ACTN</name>
<dbReference type="OrthoDB" id="3537906at2"/>
<dbReference type="InterPro" id="IPR006162">
    <property type="entry name" value="Ppantetheine_attach_site"/>
</dbReference>
<evidence type="ECO:0000256" key="1">
    <source>
        <dbReference type="ARBA" id="ARBA00022450"/>
    </source>
</evidence>
<dbReference type="Proteomes" id="UP000190539">
    <property type="component" value="Unassembled WGS sequence"/>
</dbReference>
<evidence type="ECO:0000259" key="4">
    <source>
        <dbReference type="PROSITE" id="PS50075"/>
    </source>
</evidence>
<accession>A0A1V4AAU8</accession>
<dbReference type="SUPFAM" id="SSF47336">
    <property type="entry name" value="ACP-like"/>
    <property type="match status" value="1"/>
</dbReference>
<evidence type="ECO:0000313" key="5">
    <source>
        <dbReference type="EMBL" id="OON80905.1"/>
    </source>
</evidence>
<dbReference type="AlphaFoldDB" id="A0A1V4AAU8"/>
<dbReference type="Pfam" id="PF00550">
    <property type="entry name" value="PP-binding"/>
    <property type="match status" value="1"/>
</dbReference>
<evidence type="ECO:0000313" key="6">
    <source>
        <dbReference type="Proteomes" id="UP000190539"/>
    </source>
</evidence>
<feature type="domain" description="Carrier" evidence="4">
    <location>
        <begin position="1"/>
        <end position="79"/>
    </location>
</feature>
<dbReference type="Gene3D" id="1.10.1200.10">
    <property type="entry name" value="ACP-like"/>
    <property type="match status" value="1"/>
</dbReference>
<organism evidence="5 6">
    <name type="scientific">Streptomyces tsukubensis</name>
    <dbReference type="NCBI Taxonomy" id="83656"/>
    <lineage>
        <taxon>Bacteria</taxon>
        <taxon>Bacillati</taxon>
        <taxon>Actinomycetota</taxon>
        <taxon>Actinomycetes</taxon>
        <taxon>Kitasatosporales</taxon>
        <taxon>Streptomycetaceae</taxon>
        <taxon>Streptomyces</taxon>
    </lineage>
</organism>
<dbReference type="InterPro" id="IPR009081">
    <property type="entry name" value="PP-bd_ACP"/>
</dbReference>
<keyword evidence="6" id="KW-1185">Reference proteome</keyword>
<comment type="caution">
    <text evidence="5">The sequence shown here is derived from an EMBL/GenBank/DDBJ whole genome shotgun (WGS) entry which is preliminary data.</text>
</comment>
<evidence type="ECO:0000256" key="2">
    <source>
        <dbReference type="ARBA" id="ARBA00022553"/>
    </source>
</evidence>
<dbReference type="STRING" id="83656.B1H18_11085"/>
<evidence type="ECO:0000256" key="3">
    <source>
        <dbReference type="SAM" id="MobiDB-lite"/>
    </source>
</evidence>
<dbReference type="InterPro" id="IPR036736">
    <property type="entry name" value="ACP-like_sf"/>
</dbReference>
<proteinExistence type="predicted"/>
<dbReference type="PROSITE" id="PS50075">
    <property type="entry name" value="CARRIER"/>
    <property type="match status" value="1"/>
</dbReference>
<feature type="region of interest" description="Disordered" evidence="3">
    <location>
        <begin position="1"/>
        <end position="23"/>
    </location>
</feature>
<reference evidence="5 6" key="1">
    <citation type="submission" date="2017-02" db="EMBL/GenBank/DDBJ databases">
        <title>Draft Genome Sequence of Streptomyces tsukubaensis F601, a Producer of the immunosuppressant tacrolimus FK506.</title>
        <authorList>
            <person name="Zong G."/>
            <person name="Zhong C."/>
            <person name="Fu J."/>
            <person name="Qin R."/>
            <person name="Cao G."/>
        </authorList>
    </citation>
    <scope>NUCLEOTIDE SEQUENCE [LARGE SCALE GENOMIC DNA]</scope>
    <source>
        <strain evidence="5 6">F601</strain>
    </source>
</reference>
<gene>
    <name evidence="5" type="ORF">B1H18_11085</name>
</gene>
<dbReference type="EMBL" id="MVFC01000006">
    <property type="protein sequence ID" value="OON80905.1"/>
    <property type="molecule type" value="Genomic_DNA"/>
</dbReference>
<sequence>MMTAEDLKRIMREGAGQDEGVDLDGDITDVPFTDLGYDSLALLETVSRVEREFGGPIADEIVGVAGTPGEFLRLVNLNMSGAS</sequence>
<dbReference type="RefSeq" id="WP_077967183.1">
    <property type="nucleotide sequence ID" value="NZ_CP045178.1"/>
</dbReference>